<reference evidence="6 7" key="1">
    <citation type="submission" date="2020-08" db="EMBL/GenBank/DDBJ databases">
        <title>A Genomic Blueprint of the Chicken Gut Microbiome.</title>
        <authorList>
            <person name="Gilroy R."/>
            <person name="Ravi A."/>
            <person name="Getino M."/>
            <person name="Pursley I."/>
            <person name="Horton D.L."/>
            <person name="Alikhan N.-F."/>
            <person name="Baker D."/>
            <person name="Gharbi K."/>
            <person name="Hall N."/>
            <person name="Watson M."/>
            <person name="Adriaenssens E.M."/>
            <person name="Foster-Nyarko E."/>
            <person name="Jarju S."/>
            <person name="Secka A."/>
            <person name="Antonio M."/>
            <person name="Oren A."/>
            <person name="Chaudhuri R."/>
            <person name="La Ragione R.M."/>
            <person name="Hildebrand F."/>
            <person name="Pallen M.J."/>
        </authorList>
    </citation>
    <scope>NUCLEOTIDE SEQUENCE [LARGE SCALE GENOMIC DNA]</scope>
    <source>
        <strain evidence="6 7">Sa2CUA8</strain>
    </source>
</reference>
<dbReference type="SUPFAM" id="SSF51445">
    <property type="entry name" value="(Trans)glycosidases"/>
    <property type="match status" value="1"/>
</dbReference>
<dbReference type="Proteomes" id="UP000633601">
    <property type="component" value="Unassembled WGS sequence"/>
</dbReference>
<feature type="domain" description="Glycoside hydrolase family 5" evidence="5">
    <location>
        <begin position="118"/>
        <end position="412"/>
    </location>
</feature>
<feature type="region of interest" description="Disordered" evidence="3">
    <location>
        <begin position="23"/>
        <end position="44"/>
    </location>
</feature>
<evidence type="ECO:0000313" key="7">
    <source>
        <dbReference type="Proteomes" id="UP000633601"/>
    </source>
</evidence>
<feature type="signal peptide" evidence="4">
    <location>
        <begin position="1"/>
        <end position="27"/>
    </location>
</feature>
<gene>
    <name evidence="6" type="ORF">H9640_05570</name>
</gene>
<evidence type="ECO:0000256" key="3">
    <source>
        <dbReference type="SAM" id="MobiDB-lite"/>
    </source>
</evidence>
<accession>A0ABR8UZN7</accession>
<dbReference type="Gene3D" id="3.20.20.80">
    <property type="entry name" value="Glycosidases"/>
    <property type="match status" value="1"/>
</dbReference>
<evidence type="ECO:0000256" key="1">
    <source>
        <dbReference type="ARBA" id="ARBA00022801"/>
    </source>
</evidence>
<dbReference type="InterPro" id="IPR017853">
    <property type="entry name" value="GH"/>
</dbReference>
<dbReference type="InterPro" id="IPR001547">
    <property type="entry name" value="Glyco_hydro_5"/>
</dbReference>
<evidence type="ECO:0000313" key="6">
    <source>
        <dbReference type="EMBL" id="MBD7998013.1"/>
    </source>
</evidence>
<feature type="chain" id="PRO_5047524527" evidence="4">
    <location>
        <begin position="28"/>
        <end position="654"/>
    </location>
</feature>
<dbReference type="PANTHER" id="PTHR31263:SF0">
    <property type="entry name" value="CELLULASE FAMILY PROTEIN (AFU_ORTHOLOGUE AFUA_5G14560)"/>
    <property type="match status" value="1"/>
</dbReference>
<evidence type="ECO:0000256" key="2">
    <source>
        <dbReference type="ARBA" id="ARBA00023295"/>
    </source>
</evidence>
<keyword evidence="7" id="KW-1185">Reference proteome</keyword>
<comment type="caution">
    <text evidence="6">The sequence shown here is derived from an EMBL/GenBank/DDBJ whole genome shotgun (WGS) entry which is preliminary data.</text>
</comment>
<evidence type="ECO:0000256" key="4">
    <source>
        <dbReference type="SAM" id="SignalP"/>
    </source>
</evidence>
<keyword evidence="1" id="KW-0378">Hydrolase</keyword>
<dbReference type="EMBL" id="JACSQE010000003">
    <property type="protein sequence ID" value="MBD7998013.1"/>
    <property type="molecule type" value="Genomic_DNA"/>
</dbReference>
<dbReference type="RefSeq" id="WP_191789699.1">
    <property type="nucleotide sequence ID" value="NZ_JACSQE010000003.1"/>
</dbReference>
<keyword evidence="4" id="KW-0732">Signal</keyword>
<name>A0ABR8UZN7_9CELL</name>
<proteinExistence type="predicted"/>
<protein>
    <submittedName>
        <fullName evidence="6">Cellulase family glycosylhydrolase</fullName>
    </submittedName>
</protein>
<dbReference type="Pfam" id="PF00150">
    <property type="entry name" value="Cellulase"/>
    <property type="match status" value="1"/>
</dbReference>
<keyword evidence="2" id="KW-0326">Glycosidase</keyword>
<dbReference type="PANTHER" id="PTHR31263">
    <property type="entry name" value="CELLULASE FAMILY PROTEIN (AFU_ORTHOLOGUE AFUA_5G14560)"/>
    <property type="match status" value="1"/>
</dbReference>
<sequence length="654" mass="71003">MQRRIMRLAVALVTIGLTTSVVSPTSAAPGAPPSPTSTTATPGTVSVLTGPQLSASWDAPLSTRGRYVVDADGDRFKLKSANWDGAQGHWNGSGDRNDPANHNSGISYDIPMGLDRVPMATLMSDFHGLGLNSIRLSYSNEMLGMTAPVPDVAVTANPQLRGKTPLQVFDEVVEALTADGFAVILNNHTTTSRWCCGADDGNSKPYSSQTIEKWISDWVMLTERYEDNPRVVGMDLRNEVRRDILDDPNWGMGDKNDLYKSYQQAGVAIQRANPDVLVIMEGINWQGIPLDGLFHDRPHLKPVANLSNTLPYPDKLVYAAHIYAYTGPQHTGATGLGETHDARYRDLSASELAAEVKRAAAFVNTANQHYTAPVWFSEFGIGSSDETSALDKAWWANFTDILVANDSDFAAWPLVAHATDDGTFVDSYSLLAYKTDGTRLSIADDWRYPQWTKLVTSDGKTGQVARAARWNMLGSGSHSPDTNASALMNTRPDWDSGRWKGSCPDSQRLVGVARSTNRALCTDNLQPALTDVRTIVKDESTVQTDWASGYDKLQCPAGQMAVGYSLTIGTTNKWSTSKLLCGQSATALPASQGRLVWFDQGDNRPVGGGSTASDWAPGRYKGQCADGEYVSGVAFTWRWNHGGVPDALLCKPLR</sequence>
<evidence type="ECO:0000259" key="5">
    <source>
        <dbReference type="Pfam" id="PF00150"/>
    </source>
</evidence>
<organism evidence="6 7">
    <name type="scientific">Oerskovia gallyi</name>
    <dbReference type="NCBI Taxonomy" id="2762226"/>
    <lineage>
        <taxon>Bacteria</taxon>
        <taxon>Bacillati</taxon>
        <taxon>Actinomycetota</taxon>
        <taxon>Actinomycetes</taxon>
        <taxon>Micrococcales</taxon>
        <taxon>Cellulomonadaceae</taxon>
        <taxon>Oerskovia</taxon>
    </lineage>
</organism>